<reference evidence="2 3" key="1">
    <citation type="submission" date="2020-09" db="EMBL/GenBank/DDBJ databases">
        <title>Genome sequencing and assembly of Pontibacter sp.</title>
        <authorList>
            <person name="Chhetri G."/>
        </authorList>
    </citation>
    <scope>NUCLEOTIDE SEQUENCE [LARGE SCALE GENOMIC DNA]</scope>
    <source>
        <strain evidence="2 3">JH31</strain>
    </source>
</reference>
<feature type="chain" id="PRO_5047249060" description="DUF3575 domain-containing protein" evidence="1">
    <location>
        <begin position="22"/>
        <end position="231"/>
    </location>
</feature>
<keyword evidence="1" id="KW-0732">Signal</keyword>
<accession>A0ABR7XHI1</accession>
<sequence>MKQICFTIILATVLFYQTAFAQDQPSKTVFRNNIAINTLVVLDGNFFPFADGNMPLQLIYKRVKNESEAMRLGLTFQGRLQNYNNQRSYLIADSIDYTVALRAGYEWNRPIKGRFSAVYGVDLIPSFTKKSFETRTDEQDFFTHGFTERKTYSIKGRPFAGINFSITDRLQVYLEAGIEGWYSLYNKKDDLWYVNKETGAIDNPPGYNWWKYQTVGFRYVPVSGVYFNYAF</sequence>
<organism evidence="2 3">
    <name type="scientific">Pontibacter aquaedesilientis</name>
    <dbReference type="NCBI Taxonomy" id="2766980"/>
    <lineage>
        <taxon>Bacteria</taxon>
        <taxon>Pseudomonadati</taxon>
        <taxon>Bacteroidota</taxon>
        <taxon>Cytophagia</taxon>
        <taxon>Cytophagales</taxon>
        <taxon>Hymenobacteraceae</taxon>
        <taxon>Pontibacter</taxon>
    </lineage>
</organism>
<dbReference type="Proteomes" id="UP000625551">
    <property type="component" value="Unassembled WGS sequence"/>
</dbReference>
<evidence type="ECO:0000313" key="2">
    <source>
        <dbReference type="EMBL" id="MBD1397747.1"/>
    </source>
</evidence>
<evidence type="ECO:0008006" key="4">
    <source>
        <dbReference type="Google" id="ProtNLM"/>
    </source>
</evidence>
<keyword evidence="3" id="KW-1185">Reference proteome</keyword>
<dbReference type="RefSeq" id="WP_191183893.1">
    <property type="nucleotide sequence ID" value="NZ_JACXAJ010000004.1"/>
</dbReference>
<name>A0ABR7XHI1_9BACT</name>
<protein>
    <recommendedName>
        <fullName evidence="4">DUF3575 domain-containing protein</fullName>
    </recommendedName>
</protein>
<comment type="caution">
    <text evidence="2">The sequence shown here is derived from an EMBL/GenBank/DDBJ whole genome shotgun (WGS) entry which is preliminary data.</text>
</comment>
<evidence type="ECO:0000313" key="3">
    <source>
        <dbReference type="Proteomes" id="UP000625551"/>
    </source>
</evidence>
<proteinExistence type="predicted"/>
<evidence type="ECO:0000256" key="1">
    <source>
        <dbReference type="SAM" id="SignalP"/>
    </source>
</evidence>
<feature type="signal peptide" evidence="1">
    <location>
        <begin position="1"/>
        <end position="21"/>
    </location>
</feature>
<gene>
    <name evidence="2" type="ORF">H9Q13_11280</name>
</gene>
<dbReference type="EMBL" id="JACXAJ010000004">
    <property type="protein sequence ID" value="MBD1397747.1"/>
    <property type="molecule type" value="Genomic_DNA"/>
</dbReference>